<keyword evidence="2" id="KW-1185">Reference proteome</keyword>
<sequence>MSCPNIPSTKNGAHYRGLMYLPVEEDSVSPSPLLTGFHERYNGAPMETNNIKRNCWSRQEEEIIYVNNLPIISDIERATIINVTSNLIACYQLAHKLSSVKFSLFHCHLVAQRLLASFWGFLNSKAGILEQLPNVKRLSNCIQNFVHPAIHHLLGVKACHYMKVWDLVASSNHQQEYQAALVRRLDLNLTASQHSPGAAEYPAAQNCGQDTGPKRGFTILVSRCNPHFLALEHYVEGAARREANHQEETVRCTSELADVRSKLEALTKEFEGFSQTNHSELNRIKYLSSAAQAKIVELKNNFVKYDNHHEMVLEEKLATLFKEIEEKLLLASQTPAVPGTTNTIPEIDEILCQINSLAILNNLAFLQINKVNERHKQQQVPFKLRFEISATLYRKPMRRLLHKNPLWRNTEMEWCFLELLSNVCVVP</sequence>
<proteinExistence type="predicted"/>
<dbReference type="EMBL" id="QTSX02001434">
    <property type="protein sequence ID" value="KAJ9082365.1"/>
    <property type="molecule type" value="Genomic_DNA"/>
</dbReference>
<gene>
    <name evidence="1" type="ORF">DSO57_1005230</name>
</gene>
<organism evidence="1 2">
    <name type="scientific">Entomophthora muscae</name>
    <dbReference type="NCBI Taxonomy" id="34485"/>
    <lineage>
        <taxon>Eukaryota</taxon>
        <taxon>Fungi</taxon>
        <taxon>Fungi incertae sedis</taxon>
        <taxon>Zoopagomycota</taxon>
        <taxon>Entomophthoromycotina</taxon>
        <taxon>Entomophthoromycetes</taxon>
        <taxon>Entomophthorales</taxon>
        <taxon>Entomophthoraceae</taxon>
        <taxon>Entomophthora</taxon>
    </lineage>
</organism>
<dbReference type="Proteomes" id="UP001165960">
    <property type="component" value="Unassembled WGS sequence"/>
</dbReference>
<reference evidence="1" key="1">
    <citation type="submission" date="2022-04" db="EMBL/GenBank/DDBJ databases">
        <title>Genome of the entomopathogenic fungus Entomophthora muscae.</title>
        <authorList>
            <person name="Elya C."/>
            <person name="Lovett B.R."/>
            <person name="Lee E."/>
            <person name="Macias A.M."/>
            <person name="Hajek A.E."/>
            <person name="De Bivort B.L."/>
            <person name="Kasson M.T."/>
            <person name="De Fine Licht H.H."/>
            <person name="Stajich J.E."/>
        </authorList>
    </citation>
    <scope>NUCLEOTIDE SEQUENCE</scope>
    <source>
        <strain evidence="1">Berkeley</strain>
    </source>
</reference>
<evidence type="ECO:0000313" key="2">
    <source>
        <dbReference type="Proteomes" id="UP001165960"/>
    </source>
</evidence>
<accession>A0ACC2U6L8</accession>
<name>A0ACC2U6L8_9FUNG</name>
<evidence type="ECO:0000313" key="1">
    <source>
        <dbReference type="EMBL" id="KAJ9082365.1"/>
    </source>
</evidence>
<protein>
    <submittedName>
        <fullName evidence="1">Uncharacterized protein</fullName>
    </submittedName>
</protein>
<comment type="caution">
    <text evidence="1">The sequence shown here is derived from an EMBL/GenBank/DDBJ whole genome shotgun (WGS) entry which is preliminary data.</text>
</comment>